<evidence type="ECO:0000256" key="3">
    <source>
        <dbReference type="ARBA" id="ARBA00022603"/>
    </source>
</evidence>
<dbReference type="PANTHER" id="PTHR11265:SF0">
    <property type="entry name" value="12S RRNA N4-METHYLCYTIDINE METHYLTRANSFERASE"/>
    <property type="match status" value="1"/>
</dbReference>
<evidence type="ECO:0000313" key="9">
    <source>
        <dbReference type="Proteomes" id="UP000229383"/>
    </source>
</evidence>
<comment type="subcellular location">
    <subcellularLocation>
        <location evidence="6">Cytoplasm</location>
    </subcellularLocation>
</comment>
<keyword evidence="5 6" id="KW-0949">S-adenosyl-L-methionine</keyword>
<dbReference type="EMBL" id="PFCN01000002">
    <property type="protein sequence ID" value="PIR70681.1"/>
    <property type="molecule type" value="Genomic_DNA"/>
</dbReference>
<feature type="compositionally biased region" description="Basic residues" evidence="7">
    <location>
        <begin position="288"/>
        <end position="297"/>
    </location>
</feature>
<sequence>MQAHIPVLLEGSIDLLCAGNGKTFVDGTVNGGGHSDLLLKKMKPNGVLVGIDRDAELLKKVTGRFKDDKRFKPVLGNFRNMKELVRPYFEKADGIILDLGMSSAHLEGSGRGFSFKADDPLDMRYDYVPGEESALDSASDILNNSSQDELADIFKRYGEERFSWRIAKAIVRARQKAPIEKVSDLVGIIQRTVPRMRSARIHPATRVFQALRIAVNDELGALQEGLDGAWSILNDGGRIAVISYHSLEDRIVKHTFRKFHSEDPSSMILTKKPIRPSEEEREINPRSRSAKLRVIQK</sequence>
<feature type="binding site" evidence="6">
    <location>
        <position position="98"/>
    </location>
    <ligand>
        <name>S-adenosyl-L-methionine</name>
        <dbReference type="ChEBI" id="CHEBI:59789"/>
    </ligand>
</feature>
<dbReference type="AlphaFoldDB" id="A0A2H0TGM3"/>
<organism evidence="8 9">
    <name type="scientific">Candidatus Niyogibacteria bacterium CG10_big_fil_rev_8_21_14_0_10_42_19</name>
    <dbReference type="NCBI Taxonomy" id="1974725"/>
    <lineage>
        <taxon>Bacteria</taxon>
        <taxon>Candidatus Niyogiibacteriota</taxon>
    </lineage>
</organism>
<feature type="region of interest" description="Disordered" evidence="7">
    <location>
        <begin position="273"/>
        <end position="297"/>
    </location>
</feature>
<feature type="binding site" evidence="6">
    <location>
        <position position="105"/>
    </location>
    <ligand>
        <name>S-adenosyl-L-methionine</name>
        <dbReference type="ChEBI" id="CHEBI:59789"/>
    </ligand>
</feature>
<evidence type="ECO:0000256" key="2">
    <source>
        <dbReference type="ARBA" id="ARBA00022552"/>
    </source>
</evidence>
<dbReference type="GO" id="GO:0005737">
    <property type="term" value="C:cytoplasm"/>
    <property type="evidence" value="ECO:0007669"/>
    <property type="project" value="UniProtKB-SubCell"/>
</dbReference>
<dbReference type="SUPFAM" id="SSF81799">
    <property type="entry name" value="Putative methyltransferase TM0872, insert domain"/>
    <property type="match status" value="1"/>
</dbReference>
<evidence type="ECO:0000256" key="1">
    <source>
        <dbReference type="ARBA" id="ARBA00010396"/>
    </source>
</evidence>
<dbReference type="Gene3D" id="1.10.150.170">
    <property type="entry name" value="Putative methyltransferase TM0872, insert domain"/>
    <property type="match status" value="1"/>
</dbReference>
<dbReference type="InterPro" id="IPR029063">
    <property type="entry name" value="SAM-dependent_MTases_sf"/>
</dbReference>
<feature type="binding site" evidence="6">
    <location>
        <begin position="32"/>
        <end position="34"/>
    </location>
    <ligand>
        <name>S-adenosyl-L-methionine</name>
        <dbReference type="ChEBI" id="CHEBI:59789"/>
    </ligand>
</feature>
<keyword evidence="3 6" id="KW-0489">Methyltransferase</keyword>
<name>A0A2H0TGM3_9BACT</name>
<accession>A0A2H0TGM3</accession>
<evidence type="ECO:0000256" key="7">
    <source>
        <dbReference type="SAM" id="MobiDB-lite"/>
    </source>
</evidence>
<dbReference type="InterPro" id="IPR023397">
    <property type="entry name" value="SAM-dep_MeTrfase_MraW_recog"/>
</dbReference>
<dbReference type="PIRSF" id="PIRSF004486">
    <property type="entry name" value="MraW"/>
    <property type="match status" value="1"/>
</dbReference>
<evidence type="ECO:0000256" key="4">
    <source>
        <dbReference type="ARBA" id="ARBA00022679"/>
    </source>
</evidence>
<reference evidence="9" key="1">
    <citation type="submission" date="2017-09" db="EMBL/GenBank/DDBJ databases">
        <title>Depth-based differentiation of microbial function through sediment-hosted aquifers and enrichment of novel symbionts in the deep terrestrial subsurface.</title>
        <authorList>
            <person name="Probst A.J."/>
            <person name="Ladd B."/>
            <person name="Jarett J.K."/>
            <person name="Geller-Mcgrath D.E."/>
            <person name="Sieber C.M.K."/>
            <person name="Emerson J.B."/>
            <person name="Anantharaman K."/>
            <person name="Thomas B.C."/>
            <person name="Malmstrom R."/>
            <person name="Stieglmeier M."/>
            <person name="Klingl A."/>
            <person name="Woyke T."/>
            <person name="Ryan C.M."/>
            <person name="Banfield J.F."/>
        </authorList>
    </citation>
    <scope>NUCLEOTIDE SEQUENCE [LARGE SCALE GENOMIC DNA]</scope>
</reference>
<dbReference type="InterPro" id="IPR002903">
    <property type="entry name" value="RsmH"/>
</dbReference>
<dbReference type="GO" id="GO:0070475">
    <property type="term" value="P:rRNA base methylation"/>
    <property type="evidence" value="ECO:0007669"/>
    <property type="project" value="UniProtKB-UniRule"/>
</dbReference>
<dbReference type="EC" id="2.1.1.199" evidence="6"/>
<dbReference type="PANTHER" id="PTHR11265">
    <property type="entry name" value="S-ADENOSYL-METHYLTRANSFERASE MRAW"/>
    <property type="match status" value="1"/>
</dbReference>
<keyword evidence="6" id="KW-0963">Cytoplasm</keyword>
<protein>
    <recommendedName>
        <fullName evidence="6">Ribosomal RNA small subunit methyltransferase H</fullName>
        <ecNumber evidence="6">2.1.1.199</ecNumber>
    </recommendedName>
    <alternativeName>
        <fullName evidence="6">16S rRNA m(4)C1402 methyltransferase</fullName>
    </alternativeName>
    <alternativeName>
        <fullName evidence="6">rRNA (cytosine-N(4)-)-methyltransferase RsmH</fullName>
    </alternativeName>
</protein>
<feature type="compositionally biased region" description="Basic and acidic residues" evidence="7">
    <location>
        <begin position="275"/>
        <end position="285"/>
    </location>
</feature>
<proteinExistence type="inferred from homology"/>
<dbReference type="GO" id="GO:0071424">
    <property type="term" value="F:rRNA (cytosine-N4-)-methyltransferase activity"/>
    <property type="evidence" value="ECO:0007669"/>
    <property type="project" value="UniProtKB-UniRule"/>
</dbReference>
<evidence type="ECO:0000256" key="6">
    <source>
        <dbReference type="HAMAP-Rule" id="MF_01007"/>
    </source>
</evidence>
<evidence type="ECO:0000313" key="8">
    <source>
        <dbReference type="EMBL" id="PIR70681.1"/>
    </source>
</evidence>
<comment type="function">
    <text evidence="6">Specifically methylates the N4 position of cytidine in position 1402 (C1402) of 16S rRNA.</text>
</comment>
<comment type="similarity">
    <text evidence="1 6">Belongs to the methyltransferase superfamily. RsmH family.</text>
</comment>
<feature type="binding site" evidence="6">
    <location>
        <position position="52"/>
    </location>
    <ligand>
        <name>S-adenosyl-L-methionine</name>
        <dbReference type="ChEBI" id="CHEBI:59789"/>
    </ligand>
</feature>
<dbReference type="Gene3D" id="3.40.50.150">
    <property type="entry name" value="Vaccinia Virus protein VP39"/>
    <property type="match status" value="1"/>
</dbReference>
<evidence type="ECO:0000256" key="5">
    <source>
        <dbReference type="ARBA" id="ARBA00022691"/>
    </source>
</evidence>
<comment type="catalytic activity">
    <reaction evidence="6">
        <text>cytidine(1402) in 16S rRNA + S-adenosyl-L-methionine = N(4)-methylcytidine(1402) in 16S rRNA + S-adenosyl-L-homocysteine + H(+)</text>
        <dbReference type="Rhea" id="RHEA:42928"/>
        <dbReference type="Rhea" id="RHEA-COMP:10286"/>
        <dbReference type="Rhea" id="RHEA-COMP:10287"/>
        <dbReference type="ChEBI" id="CHEBI:15378"/>
        <dbReference type="ChEBI" id="CHEBI:57856"/>
        <dbReference type="ChEBI" id="CHEBI:59789"/>
        <dbReference type="ChEBI" id="CHEBI:74506"/>
        <dbReference type="ChEBI" id="CHEBI:82748"/>
        <dbReference type="EC" id="2.1.1.199"/>
    </reaction>
</comment>
<feature type="binding site" evidence="6">
    <location>
        <position position="78"/>
    </location>
    <ligand>
        <name>S-adenosyl-L-methionine</name>
        <dbReference type="ChEBI" id="CHEBI:59789"/>
    </ligand>
</feature>
<dbReference type="Pfam" id="PF01795">
    <property type="entry name" value="Methyltransf_5"/>
    <property type="match status" value="1"/>
</dbReference>
<dbReference type="Proteomes" id="UP000229383">
    <property type="component" value="Unassembled WGS sequence"/>
</dbReference>
<dbReference type="NCBIfam" id="TIGR00006">
    <property type="entry name" value="16S rRNA (cytosine(1402)-N(4))-methyltransferase RsmH"/>
    <property type="match status" value="1"/>
</dbReference>
<dbReference type="HAMAP" id="MF_01007">
    <property type="entry name" value="16SrRNA_methyltr_H"/>
    <property type="match status" value="1"/>
</dbReference>
<comment type="caution">
    <text evidence="8">The sequence shown here is derived from an EMBL/GenBank/DDBJ whole genome shotgun (WGS) entry which is preliminary data.</text>
</comment>
<dbReference type="SUPFAM" id="SSF53335">
    <property type="entry name" value="S-adenosyl-L-methionine-dependent methyltransferases"/>
    <property type="match status" value="1"/>
</dbReference>
<keyword evidence="2 6" id="KW-0698">rRNA processing</keyword>
<gene>
    <name evidence="6" type="primary">rsmH</name>
    <name evidence="8" type="ORF">COU46_00060</name>
</gene>
<keyword evidence="4 6" id="KW-0808">Transferase</keyword>